<reference evidence="1" key="1">
    <citation type="submission" date="2014-03" db="EMBL/GenBank/DDBJ databases">
        <title>The sialotranscriptome of Amblyomma triste, Amblyomma parvum and Amblyomma cajennense ticks, uncovered by 454-based RNA-seq.</title>
        <authorList>
            <person name="Garcia G.R."/>
            <person name="Gardinassi L.G."/>
            <person name="Ribeiro J.M."/>
            <person name="Anatrielo E."/>
            <person name="Ferreira B.R."/>
            <person name="Moreira H.N."/>
            <person name="Mafra C."/>
            <person name="Olegario M.M."/>
            <person name="Szabo P.J."/>
            <person name="Miranda-Santos I.K."/>
            <person name="Maruyama S.R."/>
        </authorList>
    </citation>
    <scope>NUCLEOTIDE SEQUENCE</scope>
    <source>
        <strain evidence="1">Araguapaz</strain>
        <tissue evidence="1">Salivary glands</tissue>
    </source>
</reference>
<organism evidence="1">
    <name type="scientific">Amblyomma parvum</name>
    <name type="common">South American tick</name>
    <dbReference type="NCBI Taxonomy" id="251391"/>
    <lineage>
        <taxon>Eukaryota</taxon>
        <taxon>Metazoa</taxon>
        <taxon>Ecdysozoa</taxon>
        <taxon>Arthropoda</taxon>
        <taxon>Chelicerata</taxon>
        <taxon>Arachnida</taxon>
        <taxon>Acari</taxon>
        <taxon>Parasitiformes</taxon>
        <taxon>Ixodida</taxon>
        <taxon>Ixodoidea</taxon>
        <taxon>Ixodidae</taxon>
        <taxon>Amblyomminae</taxon>
        <taxon>Amblyomma</taxon>
    </lineage>
</organism>
<name>A0A023FYA7_AMBPA</name>
<dbReference type="EMBL" id="GBBL01000843">
    <property type="protein sequence ID" value="JAC26477.1"/>
    <property type="molecule type" value="mRNA"/>
</dbReference>
<dbReference type="AlphaFoldDB" id="A0A023FYA7"/>
<sequence length="89" mass="9827">MSRRVARSNAHIEAVKSTRGAPPSCVCNRPIAYVTCQTCGNTIMSRVQKACEEHPGVIHLMDMEKCPKCFSSKLLEKYPANGKFGQDGR</sequence>
<evidence type="ECO:0000313" key="1">
    <source>
        <dbReference type="EMBL" id="JAC26477.1"/>
    </source>
</evidence>
<proteinExistence type="evidence at transcript level"/>
<accession>A0A023FYA7</accession>
<protein>
    <submittedName>
        <fullName evidence="1">Uncharacterized protein</fullName>
    </submittedName>
</protein>